<dbReference type="InterPro" id="IPR050671">
    <property type="entry name" value="CD300_family_receptors"/>
</dbReference>
<dbReference type="GO" id="GO:0004888">
    <property type="term" value="F:transmembrane signaling receptor activity"/>
    <property type="evidence" value="ECO:0007669"/>
    <property type="project" value="TreeGrafter"/>
</dbReference>
<evidence type="ECO:0000256" key="1">
    <source>
        <dbReference type="ARBA" id="ARBA00004370"/>
    </source>
</evidence>
<dbReference type="EMBL" id="SOYY01000007">
    <property type="protein sequence ID" value="KAA0719484.1"/>
    <property type="molecule type" value="Genomic_DNA"/>
</dbReference>
<keyword evidence="6" id="KW-1185">Reference proteome</keyword>
<dbReference type="SUPFAM" id="SSF48726">
    <property type="entry name" value="Immunoglobulin"/>
    <property type="match status" value="1"/>
</dbReference>
<keyword evidence="3" id="KW-0472">Membrane</keyword>
<protein>
    <submittedName>
        <fullName evidence="5">Natural cytotoxicity triggering receptor 2</fullName>
    </submittedName>
</protein>
<evidence type="ECO:0000259" key="4">
    <source>
        <dbReference type="Pfam" id="PF07686"/>
    </source>
</evidence>
<dbReference type="Gene3D" id="2.60.40.10">
    <property type="entry name" value="Immunoglobulins"/>
    <property type="match status" value="1"/>
</dbReference>
<dbReference type="Pfam" id="PF07686">
    <property type="entry name" value="V-set"/>
    <property type="match status" value="1"/>
</dbReference>
<keyword evidence="5" id="KW-0675">Receptor</keyword>
<comment type="caution">
    <text evidence="5">The sequence shown here is derived from an EMBL/GenBank/DDBJ whole genome shotgun (WGS) entry which is preliminary data.</text>
</comment>
<dbReference type="CDD" id="cd05716">
    <property type="entry name" value="IgV_pIgR_like"/>
    <property type="match status" value="1"/>
</dbReference>
<reference evidence="5 6" key="1">
    <citation type="journal article" date="2019" name="Mol. Ecol. Resour.">
        <title>Chromosome-level genome assembly of Triplophysa tibetana, a fish adapted to the harsh high-altitude environment of the Tibetan Plateau.</title>
        <authorList>
            <person name="Yang X."/>
            <person name="Liu H."/>
            <person name="Ma Z."/>
            <person name="Zou Y."/>
            <person name="Zou M."/>
            <person name="Mao Y."/>
            <person name="Li X."/>
            <person name="Wang H."/>
            <person name="Chen T."/>
            <person name="Wang W."/>
            <person name="Yang R."/>
        </authorList>
    </citation>
    <scope>NUCLEOTIDE SEQUENCE [LARGE SCALE GENOMIC DNA]</scope>
    <source>
        <strain evidence="5">TTIB1903HZAU</strain>
        <tissue evidence="5">Muscle</tissue>
    </source>
</reference>
<gene>
    <name evidence="5" type="ORF">E1301_Tti015991</name>
</gene>
<name>A0A5A9PAM5_9TELE</name>
<evidence type="ECO:0000256" key="2">
    <source>
        <dbReference type="ARBA" id="ARBA00022692"/>
    </source>
</evidence>
<comment type="subcellular location">
    <subcellularLocation>
        <location evidence="1">Membrane</location>
    </subcellularLocation>
</comment>
<dbReference type="GO" id="GO:0005886">
    <property type="term" value="C:plasma membrane"/>
    <property type="evidence" value="ECO:0007669"/>
    <property type="project" value="TreeGrafter"/>
</dbReference>
<feature type="domain" description="Immunoglobulin V-set" evidence="4">
    <location>
        <begin position="49"/>
        <end position="130"/>
    </location>
</feature>
<dbReference type="Proteomes" id="UP000324632">
    <property type="component" value="Chromosome 7"/>
</dbReference>
<dbReference type="PANTHER" id="PTHR11860:SF87">
    <property type="entry name" value="CMRF35-LIKE MOLECULE 8"/>
    <property type="match status" value="1"/>
</dbReference>
<dbReference type="AlphaFoldDB" id="A0A5A9PAM5"/>
<organism evidence="5 6">
    <name type="scientific">Triplophysa tibetana</name>
    <dbReference type="NCBI Taxonomy" id="1572043"/>
    <lineage>
        <taxon>Eukaryota</taxon>
        <taxon>Metazoa</taxon>
        <taxon>Chordata</taxon>
        <taxon>Craniata</taxon>
        <taxon>Vertebrata</taxon>
        <taxon>Euteleostomi</taxon>
        <taxon>Actinopterygii</taxon>
        <taxon>Neopterygii</taxon>
        <taxon>Teleostei</taxon>
        <taxon>Ostariophysi</taxon>
        <taxon>Cypriniformes</taxon>
        <taxon>Nemacheilidae</taxon>
        <taxon>Triplophysa</taxon>
    </lineage>
</organism>
<dbReference type="InterPro" id="IPR036179">
    <property type="entry name" value="Ig-like_dom_sf"/>
</dbReference>
<evidence type="ECO:0000313" key="5">
    <source>
        <dbReference type="EMBL" id="KAA0719484.1"/>
    </source>
</evidence>
<accession>A0A5A9PAM5</accession>
<dbReference type="PANTHER" id="PTHR11860">
    <property type="entry name" value="POLYMERIC-IMMUNOGLOBULIN RECEPTOR"/>
    <property type="match status" value="1"/>
</dbReference>
<dbReference type="InterPro" id="IPR013106">
    <property type="entry name" value="Ig_V-set"/>
</dbReference>
<evidence type="ECO:0000256" key="3">
    <source>
        <dbReference type="ARBA" id="ARBA00023136"/>
    </source>
</evidence>
<keyword evidence="2" id="KW-0812">Transmembrane</keyword>
<proteinExistence type="predicted"/>
<dbReference type="InterPro" id="IPR013783">
    <property type="entry name" value="Ig-like_fold"/>
</dbReference>
<evidence type="ECO:0000313" key="6">
    <source>
        <dbReference type="Proteomes" id="UP000324632"/>
    </source>
</evidence>
<sequence>MGGAKHLFTQSTQYDQAISKRLVSCGPFGKGFEGKSGAECQTGDAVRAFTLHTGGSLTIPCRYDTQYIQHKKYWCFSAGAAYNYCSILAHANETKGRVSVIDHPDQSLFTVTMTNLQDQDTGTYWCAVEIEGILNMDVTEQLYLSTIRSEIYCTHK</sequence>